<dbReference type="CDD" id="cd02209">
    <property type="entry name" value="cupin_XRE_C"/>
    <property type="match status" value="1"/>
</dbReference>
<protein>
    <submittedName>
        <fullName evidence="3">Cupin domain-containing protein</fullName>
    </submittedName>
</protein>
<dbReference type="InterPro" id="IPR050807">
    <property type="entry name" value="TransReg_Diox_bact_type"/>
</dbReference>
<dbReference type="PANTHER" id="PTHR46797:SF1">
    <property type="entry name" value="METHYLPHOSPHONATE SYNTHASE"/>
    <property type="match status" value="1"/>
</dbReference>
<dbReference type="SUPFAM" id="SSF51182">
    <property type="entry name" value="RmlC-like cupins"/>
    <property type="match status" value="1"/>
</dbReference>
<dbReference type="AlphaFoldDB" id="A0A939QHT6"/>
<evidence type="ECO:0000313" key="3">
    <source>
        <dbReference type="EMBL" id="MBO2989104.1"/>
    </source>
</evidence>
<dbReference type="Gene3D" id="2.60.120.10">
    <property type="entry name" value="Jelly Rolls"/>
    <property type="match status" value="1"/>
</dbReference>
<feature type="domain" description="HTH cro/C1-type" evidence="2">
    <location>
        <begin position="11"/>
        <end position="65"/>
    </location>
</feature>
<dbReference type="Pfam" id="PF01381">
    <property type="entry name" value="HTH_3"/>
    <property type="match status" value="1"/>
</dbReference>
<reference evidence="3" key="1">
    <citation type="submission" date="2021-03" db="EMBL/GenBank/DDBJ databases">
        <title>Leucobacter chromiisoli sp. nov., isolated from chromium-containing soil of chemical plant.</title>
        <authorList>
            <person name="Xu Z."/>
        </authorList>
    </citation>
    <scope>NUCLEOTIDE SEQUENCE</scope>
    <source>
        <strain evidence="3">K 70/01</strain>
    </source>
</reference>
<dbReference type="InterPro" id="IPR013096">
    <property type="entry name" value="Cupin_2"/>
</dbReference>
<evidence type="ECO:0000259" key="2">
    <source>
        <dbReference type="PROSITE" id="PS50943"/>
    </source>
</evidence>
<gene>
    <name evidence="3" type="ORF">J4H85_03705</name>
</gene>
<proteinExistence type="predicted"/>
<organism evidence="3 4">
    <name type="scientific">Leucobacter tardus</name>
    <dbReference type="NCBI Taxonomy" id="501483"/>
    <lineage>
        <taxon>Bacteria</taxon>
        <taxon>Bacillati</taxon>
        <taxon>Actinomycetota</taxon>
        <taxon>Actinomycetes</taxon>
        <taxon>Micrococcales</taxon>
        <taxon>Microbacteriaceae</taxon>
        <taxon>Leucobacter</taxon>
    </lineage>
</organism>
<keyword evidence="4" id="KW-1185">Reference proteome</keyword>
<dbReference type="InterPro" id="IPR011051">
    <property type="entry name" value="RmlC_Cupin_sf"/>
</dbReference>
<keyword evidence="1" id="KW-0238">DNA-binding</keyword>
<dbReference type="Proteomes" id="UP000668403">
    <property type="component" value="Unassembled WGS sequence"/>
</dbReference>
<dbReference type="Gene3D" id="1.10.260.40">
    <property type="entry name" value="lambda repressor-like DNA-binding domains"/>
    <property type="match status" value="1"/>
</dbReference>
<comment type="caution">
    <text evidence="3">The sequence shown here is derived from an EMBL/GenBank/DDBJ whole genome shotgun (WGS) entry which is preliminary data.</text>
</comment>
<dbReference type="CDD" id="cd00093">
    <property type="entry name" value="HTH_XRE"/>
    <property type="match status" value="1"/>
</dbReference>
<dbReference type="GO" id="GO:0005829">
    <property type="term" value="C:cytosol"/>
    <property type="evidence" value="ECO:0007669"/>
    <property type="project" value="TreeGrafter"/>
</dbReference>
<sequence length="194" mass="21409">MDELDQLGPRLRSARQDRGWTLDHLADLADMSPSTLSRLESGKRQASLELLLPLTRQLGITIDTLLAPRDRDPRVRRATVQQNGMTVAPLTREESDVRAFKITYSPAAPTISPRTHEGHEWFYVLSGIIRLTLDGQEHLFSAGEAGEFDTRRPHLIRAAGPGPAEVISLFNIVGERMHLHSLTADLDEASGGAS</sequence>
<dbReference type="PANTHER" id="PTHR46797">
    <property type="entry name" value="HTH-TYPE TRANSCRIPTIONAL REGULATOR"/>
    <property type="match status" value="1"/>
</dbReference>
<dbReference type="EMBL" id="JAGFBF010000001">
    <property type="protein sequence ID" value="MBO2989104.1"/>
    <property type="molecule type" value="Genomic_DNA"/>
</dbReference>
<name>A0A939QHT6_9MICO</name>
<dbReference type="RefSeq" id="WP_208236945.1">
    <property type="nucleotide sequence ID" value="NZ_BAAAQU010000001.1"/>
</dbReference>
<evidence type="ECO:0000256" key="1">
    <source>
        <dbReference type="ARBA" id="ARBA00023125"/>
    </source>
</evidence>
<dbReference type="SUPFAM" id="SSF47413">
    <property type="entry name" value="lambda repressor-like DNA-binding domains"/>
    <property type="match status" value="1"/>
</dbReference>
<dbReference type="InterPro" id="IPR010982">
    <property type="entry name" value="Lambda_DNA-bd_dom_sf"/>
</dbReference>
<dbReference type="GO" id="GO:0003677">
    <property type="term" value="F:DNA binding"/>
    <property type="evidence" value="ECO:0007669"/>
    <property type="project" value="UniProtKB-KW"/>
</dbReference>
<dbReference type="SMART" id="SM00530">
    <property type="entry name" value="HTH_XRE"/>
    <property type="match status" value="1"/>
</dbReference>
<dbReference type="Pfam" id="PF07883">
    <property type="entry name" value="Cupin_2"/>
    <property type="match status" value="1"/>
</dbReference>
<dbReference type="InterPro" id="IPR014710">
    <property type="entry name" value="RmlC-like_jellyroll"/>
</dbReference>
<dbReference type="PROSITE" id="PS50943">
    <property type="entry name" value="HTH_CROC1"/>
    <property type="match status" value="1"/>
</dbReference>
<dbReference type="GO" id="GO:0003700">
    <property type="term" value="F:DNA-binding transcription factor activity"/>
    <property type="evidence" value="ECO:0007669"/>
    <property type="project" value="TreeGrafter"/>
</dbReference>
<accession>A0A939QHT6</accession>
<dbReference type="InterPro" id="IPR001387">
    <property type="entry name" value="Cro/C1-type_HTH"/>
</dbReference>
<evidence type="ECO:0000313" key="4">
    <source>
        <dbReference type="Proteomes" id="UP000668403"/>
    </source>
</evidence>